<evidence type="ECO:0000259" key="5">
    <source>
        <dbReference type="Pfam" id="PF08125"/>
    </source>
</evidence>
<dbReference type="Proteomes" id="UP000649345">
    <property type="component" value="Unassembled WGS sequence"/>
</dbReference>
<evidence type="ECO:0000259" key="4">
    <source>
        <dbReference type="Pfam" id="PF01232"/>
    </source>
</evidence>
<feature type="domain" description="Mannitol dehydrogenase C-terminal" evidence="5">
    <location>
        <begin position="189"/>
        <end position="354"/>
    </location>
</feature>
<dbReference type="InterPro" id="IPR008927">
    <property type="entry name" value="6-PGluconate_DH-like_C_sf"/>
</dbReference>
<dbReference type="InterPro" id="IPR013118">
    <property type="entry name" value="Mannitol_DH_C"/>
</dbReference>
<keyword evidence="1" id="KW-0560">Oxidoreductase</keyword>
<dbReference type="GO" id="GO:0008926">
    <property type="term" value="F:mannitol-1-phosphate 5-dehydrogenase activity"/>
    <property type="evidence" value="ECO:0007669"/>
    <property type="project" value="UniProtKB-EC"/>
</dbReference>
<feature type="domain" description="Mannitol dehydrogenase N-terminal" evidence="4">
    <location>
        <begin position="3"/>
        <end position="154"/>
    </location>
</feature>
<proteinExistence type="predicted"/>
<dbReference type="GO" id="GO:0005829">
    <property type="term" value="C:cytosol"/>
    <property type="evidence" value="ECO:0007669"/>
    <property type="project" value="TreeGrafter"/>
</dbReference>
<dbReference type="RefSeq" id="WP_186872358.1">
    <property type="nucleotide sequence ID" value="NZ_JACOOR010000006.1"/>
</dbReference>
<comment type="catalytic activity">
    <reaction evidence="3">
        <text>D-mannitol 1-phosphate + NAD(+) = beta-D-fructose 6-phosphate + NADH + H(+)</text>
        <dbReference type="Rhea" id="RHEA:19661"/>
        <dbReference type="ChEBI" id="CHEBI:15378"/>
        <dbReference type="ChEBI" id="CHEBI:57540"/>
        <dbReference type="ChEBI" id="CHEBI:57634"/>
        <dbReference type="ChEBI" id="CHEBI:57945"/>
        <dbReference type="ChEBI" id="CHEBI:61381"/>
        <dbReference type="EC" id="1.1.1.17"/>
    </reaction>
</comment>
<evidence type="ECO:0000313" key="7">
    <source>
        <dbReference type="Proteomes" id="UP000649345"/>
    </source>
</evidence>
<reference evidence="6" key="1">
    <citation type="submission" date="2020-08" db="EMBL/GenBank/DDBJ databases">
        <title>Genome public.</title>
        <authorList>
            <person name="Liu C."/>
            <person name="Sun Q."/>
        </authorList>
    </citation>
    <scope>NUCLEOTIDE SEQUENCE</scope>
    <source>
        <strain evidence="6">NSJ-68</strain>
    </source>
</reference>
<dbReference type="Pfam" id="PF01232">
    <property type="entry name" value="Mannitol_dh"/>
    <property type="match status" value="1"/>
</dbReference>
<evidence type="ECO:0000256" key="2">
    <source>
        <dbReference type="ARBA" id="ARBA00023027"/>
    </source>
</evidence>
<dbReference type="InterPro" id="IPR013131">
    <property type="entry name" value="Mannitol_DH_N"/>
</dbReference>
<dbReference type="Gene3D" id="3.40.50.720">
    <property type="entry name" value="NAD(P)-binding Rossmann-like Domain"/>
    <property type="match status" value="1"/>
</dbReference>
<dbReference type="SUPFAM" id="SSF48179">
    <property type="entry name" value="6-phosphogluconate dehydrogenase C-terminal domain-like"/>
    <property type="match status" value="1"/>
</dbReference>
<accession>A0A923LD28</accession>
<comment type="caution">
    <text evidence="6">The sequence shown here is derived from an EMBL/GenBank/DDBJ whole genome shotgun (WGS) entry which is preliminary data.</text>
</comment>
<dbReference type="Pfam" id="PF08125">
    <property type="entry name" value="Mannitol_dh_C"/>
    <property type="match status" value="1"/>
</dbReference>
<keyword evidence="7" id="KW-1185">Reference proteome</keyword>
<dbReference type="InterPro" id="IPR036291">
    <property type="entry name" value="NAD(P)-bd_dom_sf"/>
</dbReference>
<evidence type="ECO:0000256" key="3">
    <source>
        <dbReference type="ARBA" id="ARBA00048615"/>
    </source>
</evidence>
<dbReference type="PANTHER" id="PTHR30524:SF0">
    <property type="entry name" value="ALTRONATE OXIDOREDUCTASE-RELATED"/>
    <property type="match status" value="1"/>
</dbReference>
<dbReference type="GO" id="GO:0019592">
    <property type="term" value="P:mannitol catabolic process"/>
    <property type="evidence" value="ECO:0007669"/>
    <property type="project" value="TreeGrafter"/>
</dbReference>
<evidence type="ECO:0000256" key="1">
    <source>
        <dbReference type="ARBA" id="ARBA00023002"/>
    </source>
</evidence>
<dbReference type="PANTHER" id="PTHR30524">
    <property type="entry name" value="MANNITOL-1-PHOSPHATE 5-DEHYDROGENASE"/>
    <property type="match status" value="1"/>
</dbReference>
<evidence type="ECO:0000313" key="6">
    <source>
        <dbReference type="EMBL" id="MBC5660411.1"/>
    </source>
</evidence>
<dbReference type="EMBL" id="JACOOR010000006">
    <property type="protein sequence ID" value="MBC5660411.1"/>
    <property type="molecule type" value="Genomic_DNA"/>
</dbReference>
<gene>
    <name evidence="6" type="ORF">H8S44_11585</name>
</gene>
<protein>
    <submittedName>
        <fullName evidence="6">NAD(P)-binding domain-containing protein</fullName>
    </submittedName>
</protein>
<dbReference type="SUPFAM" id="SSF51735">
    <property type="entry name" value="NAD(P)-binding Rossmann-fold domains"/>
    <property type="match status" value="1"/>
</dbReference>
<dbReference type="AlphaFoldDB" id="A0A923LD28"/>
<name>A0A923LD28_9FIRM</name>
<dbReference type="Gene3D" id="1.10.1040.10">
    <property type="entry name" value="N-(1-d-carboxylethyl)-l-norvaline Dehydrogenase, domain 2"/>
    <property type="match status" value="1"/>
</dbReference>
<dbReference type="InterPro" id="IPR013328">
    <property type="entry name" value="6PGD_dom2"/>
</dbReference>
<sequence length="376" mass="43280">MKKAVVIGAGQSGRGYVARYLYEKGYQITFIEENEELIKLLDEDRAFSIHFYHMDRKPVYIHGFRVYKTYSRQAEAAIADADFVFTAVGEQNLGDVAKQLKAGMEGKQKRTVVITCENGINPGRVMRTHMQNEKIEANYVVSQTAIFCSTVVIRGTRLDILSQNETYFPYDCDEFTDPFDFNGAVPIHDFEKFFKRKIYTYNCLAGLISYCGYVKGYEVYGEAAIDPDVSDTMDQLLAELDPCLMEYFGITMEDQTAFSQKALKKFKDLYILDYTIKNGRAPYRKLGPTERIMTPMRILMDHKKDPSIMQFVAAAALVYWEERQGKNGEPMLEKDPITTFCELNDLQKDDPIVKGVEKYLEKIHQNREHVVIQELL</sequence>
<organism evidence="6 7">
    <name type="scientific">Anaerosacchariphilus hominis</name>
    <dbReference type="NCBI Taxonomy" id="2763017"/>
    <lineage>
        <taxon>Bacteria</taxon>
        <taxon>Bacillati</taxon>
        <taxon>Bacillota</taxon>
        <taxon>Clostridia</taxon>
        <taxon>Lachnospirales</taxon>
        <taxon>Lachnospiraceae</taxon>
        <taxon>Anaerosacchariphilus</taxon>
    </lineage>
</organism>
<keyword evidence="2" id="KW-0520">NAD</keyword>